<dbReference type="InterPro" id="IPR001304">
    <property type="entry name" value="C-type_lectin-like"/>
</dbReference>
<organism evidence="4 5">
    <name type="scientific">Mizuhopecten yessoensis</name>
    <name type="common">Japanese scallop</name>
    <name type="synonym">Patinopecten yessoensis</name>
    <dbReference type="NCBI Taxonomy" id="6573"/>
    <lineage>
        <taxon>Eukaryota</taxon>
        <taxon>Metazoa</taxon>
        <taxon>Spiralia</taxon>
        <taxon>Lophotrochozoa</taxon>
        <taxon>Mollusca</taxon>
        <taxon>Bivalvia</taxon>
        <taxon>Autobranchia</taxon>
        <taxon>Pteriomorphia</taxon>
        <taxon>Pectinida</taxon>
        <taxon>Pectinoidea</taxon>
        <taxon>Pectinidae</taxon>
        <taxon>Mizuhopecten</taxon>
    </lineage>
</organism>
<evidence type="ECO:0000313" key="5">
    <source>
        <dbReference type="Proteomes" id="UP000242188"/>
    </source>
</evidence>
<dbReference type="SUPFAM" id="SSF56436">
    <property type="entry name" value="C-type lectin-like"/>
    <property type="match status" value="1"/>
</dbReference>
<proteinExistence type="predicted"/>
<keyword evidence="5" id="KW-1185">Reference proteome</keyword>
<evidence type="ECO:0000259" key="3">
    <source>
        <dbReference type="PROSITE" id="PS50041"/>
    </source>
</evidence>
<dbReference type="Gene3D" id="3.10.100.10">
    <property type="entry name" value="Mannose-Binding Protein A, subunit A"/>
    <property type="match status" value="1"/>
</dbReference>
<dbReference type="InterPro" id="IPR050111">
    <property type="entry name" value="C-type_lectin/snaclec_domain"/>
</dbReference>
<feature type="chain" id="PRO_5012735928" evidence="2">
    <location>
        <begin position="20"/>
        <end position="165"/>
    </location>
</feature>
<comment type="caution">
    <text evidence="4">The sequence shown here is derived from an EMBL/GenBank/DDBJ whole genome shotgun (WGS) entry which is preliminary data.</text>
</comment>
<dbReference type="OrthoDB" id="6118498at2759"/>
<evidence type="ECO:0000313" key="4">
    <source>
        <dbReference type="EMBL" id="OWF41110.1"/>
    </source>
</evidence>
<keyword evidence="1" id="KW-1015">Disulfide bond</keyword>
<evidence type="ECO:0000256" key="2">
    <source>
        <dbReference type="SAM" id="SignalP"/>
    </source>
</evidence>
<dbReference type="InterPro" id="IPR016187">
    <property type="entry name" value="CTDL_fold"/>
</dbReference>
<reference evidence="4 5" key="1">
    <citation type="journal article" date="2017" name="Nat. Ecol. Evol.">
        <title>Scallop genome provides insights into evolution of bilaterian karyotype and development.</title>
        <authorList>
            <person name="Wang S."/>
            <person name="Zhang J."/>
            <person name="Jiao W."/>
            <person name="Li J."/>
            <person name="Xun X."/>
            <person name="Sun Y."/>
            <person name="Guo X."/>
            <person name="Huan P."/>
            <person name="Dong B."/>
            <person name="Zhang L."/>
            <person name="Hu X."/>
            <person name="Sun X."/>
            <person name="Wang J."/>
            <person name="Zhao C."/>
            <person name="Wang Y."/>
            <person name="Wang D."/>
            <person name="Huang X."/>
            <person name="Wang R."/>
            <person name="Lv J."/>
            <person name="Li Y."/>
            <person name="Zhang Z."/>
            <person name="Liu B."/>
            <person name="Lu W."/>
            <person name="Hui Y."/>
            <person name="Liang J."/>
            <person name="Zhou Z."/>
            <person name="Hou R."/>
            <person name="Li X."/>
            <person name="Liu Y."/>
            <person name="Li H."/>
            <person name="Ning X."/>
            <person name="Lin Y."/>
            <person name="Zhao L."/>
            <person name="Xing Q."/>
            <person name="Dou J."/>
            <person name="Li Y."/>
            <person name="Mao J."/>
            <person name="Guo H."/>
            <person name="Dou H."/>
            <person name="Li T."/>
            <person name="Mu C."/>
            <person name="Jiang W."/>
            <person name="Fu Q."/>
            <person name="Fu X."/>
            <person name="Miao Y."/>
            <person name="Liu J."/>
            <person name="Yu Q."/>
            <person name="Li R."/>
            <person name="Liao H."/>
            <person name="Li X."/>
            <person name="Kong Y."/>
            <person name="Jiang Z."/>
            <person name="Chourrout D."/>
            <person name="Li R."/>
            <person name="Bao Z."/>
        </authorList>
    </citation>
    <scope>NUCLEOTIDE SEQUENCE [LARGE SCALE GENOMIC DNA]</scope>
    <source>
        <strain evidence="4 5">PY_sf001</strain>
    </source>
</reference>
<keyword evidence="2" id="KW-0732">Signal</keyword>
<sequence>MAFTLLPLLLCSGLVLVMSTCPSEWVEYDGECLYFSPHAMEWHAAENDCRNRPTGSYLVTDDNQEKHDFIKMYINIFNAWHNAHFWTGGSDFIIENNWRWVETGVSIGSTTYWGQGQPDGNSSANCVAFHMNSDNDLVWKDDRCSHKYNFICEQRATDVTNGVIG</sequence>
<dbReference type="InterPro" id="IPR018378">
    <property type="entry name" value="C-type_lectin_CS"/>
</dbReference>
<evidence type="ECO:0000256" key="1">
    <source>
        <dbReference type="ARBA" id="ARBA00023157"/>
    </source>
</evidence>
<feature type="domain" description="C-type lectin" evidence="3">
    <location>
        <begin position="28"/>
        <end position="153"/>
    </location>
</feature>
<dbReference type="SMART" id="SM00034">
    <property type="entry name" value="CLECT"/>
    <property type="match status" value="1"/>
</dbReference>
<name>A0A210PX94_MIZYE</name>
<dbReference type="InterPro" id="IPR016186">
    <property type="entry name" value="C-type_lectin-like/link_sf"/>
</dbReference>
<dbReference type="Proteomes" id="UP000242188">
    <property type="component" value="Unassembled WGS sequence"/>
</dbReference>
<dbReference type="AlphaFoldDB" id="A0A210PX94"/>
<gene>
    <name evidence="4" type="ORF">KP79_PYT02222</name>
</gene>
<dbReference type="EMBL" id="NEDP02005423">
    <property type="protein sequence ID" value="OWF41110.1"/>
    <property type="molecule type" value="Genomic_DNA"/>
</dbReference>
<dbReference type="PROSITE" id="PS50041">
    <property type="entry name" value="C_TYPE_LECTIN_2"/>
    <property type="match status" value="1"/>
</dbReference>
<feature type="signal peptide" evidence="2">
    <location>
        <begin position="1"/>
        <end position="19"/>
    </location>
</feature>
<dbReference type="PROSITE" id="PS00615">
    <property type="entry name" value="C_TYPE_LECTIN_1"/>
    <property type="match status" value="1"/>
</dbReference>
<accession>A0A210PX94</accession>
<protein>
    <submittedName>
        <fullName evidence="4">CD209 antigen-like protein E</fullName>
    </submittedName>
</protein>
<dbReference type="PANTHER" id="PTHR22803">
    <property type="entry name" value="MANNOSE, PHOSPHOLIPASE, LECTIN RECEPTOR RELATED"/>
    <property type="match status" value="1"/>
</dbReference>
<dbReference type="Pfam" id="PF00059">
    <property type="entry name" value="Lectin_C"/>
    <property type="match status" value="1"/>
</dbReference>